<evidence type="ECO:0000313" key="3">
    <source>
        <dbReference type="Proteomes" id="UP000588017"/>
    </source>
</evidence>
<protein>
    <submittedName>
        <fullName evidence="2">Uncharacterized protein</fullName>
    </submittedName>
</protein>
<dbReference type="Proteomes" id="UP000588017">
    <property type="component" value="Unassembled WGS sequence"/>
</dbReference>
<dbReference type="AlphaFoldDB" id="A0A841K6V5"/>
<gene>
    <name evidence="2" type="ORF">HNQ73_001648</name>
</gene>
<evidence type="ECO:0000313" key="2">
    <source>
        <dbReference type="EMBL" id="MBB6168025.1"/>
    </source>
</evidence>
<feature type="chain" id="PRO_5032584047" evidence="1">
    <location>
        <begin position="23"/>
        <end position="89"/>
    </location>
</feature>
<keyword evidence="3" id="KW-1185">Reference proteome</keyword>
<accession>A0A841K6V5</accession>
<name>A0A841K6V5_9HYPH</name>
<feature type="signal peptide" evidence="1">
    <location>
        <begin position="1"/>
        <end position="22"/>
    </location>
</feature>
<evidence type="ECO:0000256" key="1">
    <source>
        <dbReference type="SAM" id="SignalP"/>
    </source>
</evidence>
<organism evidence="2 3">
    <name type="scientific">Chelatococcus composti</name>
    <dbReference type="NCBI Taxonomy" id="1743235"/>
    <lineage>
        <taxon>Bacteria</taxon>
        <taxon>Pseudomonadati</taxon>
        <taxon>Pseudomonadota</taxon>
        <taxon>Alphaproteobacteria</taxon>
        <taxon>Hyphomicrobiales</taxon>
        <taxon>Chelatococcaceae</taxon>
        <taxon>Chelatococcus</taxon>
    </lineage>
</organism>
<dbReference type="EMBL" id="JACHEH010000003">
    <property type="protein sequence ID" value="MBB6168025.1"/>
    <property type="molecule type" value="Genomic_DNA"/>
</dbReference>
<proteinExistence type="predicted"/>
<comment type="caution">
    <text evidence="2">The sequence shown here is derived from an EMBL/GenBank/DDBJ whole genome shotgun (WGS) entry which is preliminary data.</text>
</comment>
<reference evidence="2 3" key="1">
    <citation type="submission" date="2020-08" db="EMBL/GenBank/DDBJ databases">
        <title>Genomic Encyclopedia of Type Strains, Phase IV (KMG-IV): sequencing the most valuable type-strain genomes for metagenomic binning, comparative biology and taxonomic classification.</title>
        <authorList>
            <person name="Goeker M."/>
        </authorList>
    </citation>
    <scope>NUCLEOTIDE SEQUENCE [LARGE SCALE GENOMIC DNA]</scope>
    <source>
        <strain evidence="2 3">DSM 101465</strain>
    </source>
</reference>
<dbReference type="RefSeq" id="WP_183334066.1">
    <property type="nucleotide sequence ID" value="NZ_BMHX01000003.1"/>
</dbReference>
<sequence length="89" mass="9710">MIFRNVLFASVLLAAAAAPALAQQTPIPSRAHSCAELQELVQQKGRAVISRGPHLYTAYVSNCSPGDFPVPEYVPTRDKDQCFVGYTCR</sequence>
<keyword evidence="1" id="KW-0732">Signal</keyword>